<evidence type="ECO:0000259" key="8">
    <source>
        <dbReference type="PROSITE" id="PS50853"/>
    </source>
</evidence>
<feature type="domain" description="CBM6" evidence="9">
    <location>
        <begin position="844"/>
        <end position="961"/>
    </location>
</feature>
<evidence type="ECO:0000313" key="10">
    <source>
        <dbReference type="EMBL" id="GIF98809.1"/>
    </source>
</evidence>
<feature type="domain" description="Fibronectin type-III" evidence="8">
    <location>
        <begin position="534"/>
        <end position="619"/>
    </location>
</feature>
<dbReference type="Gene3D" id="2.60.120.260">
    <property type="entry name" value="Galactose-binding domain-like"/>
    <property type="match status" value="2"/>
</dbReference>
<gene>
    <name evidence="10" type="ORF">Cci01nite_39030</name>
</gene>
<dbReference type="RefSeq" id="WP_203831915.1">
    <property type="nucleotide sequence ID" value="NZ_BONH01000017.1"/>
</dbReference>
<dbReference type="InterPro" id="IPR032267">
    <property type="entry name" value="DUF4832"/>
</dbReference>
<dbReference type="CDD" id="cd00063">
    <property type="entry name" value="FN3"/>
    <property type="match status" value="2"/>
</dbReference>
<feature type="region of interest" description="Disordered" evidence="6">
    <location>
        <begin position="31"/>
        <end position="60"/>
    </location>
</feature>
<dbReference type="InterPro" id="IPR036116">
    <property type="entry name" value="FN3_sf"/>
</dbReference>
<proteinExistence type="predicted"/>
<evidence type="ECO:0008006" key="12">
    <source>
        <dbReference type="Google" id="ProtNLM"/>
    </source>
</evidence>
<dbReference type="InterPro" id="IPR006311">
    <property type="entry name" value="TAT_signal"/>
</dbReference>
<evidence type="ECO:0000259" key="9">
    <source>
        <dbReference type="PROSITE" id="PS51175"/>
    </source>
</evidence>
<dbReference type="PROSITE" id="PS50853">
    <property type="entry name" value="FN3"/>
    <property type="match status" value="2"/>
</dbReference>
<keyword evidence="4" id="KW-0326">Glycosidase</keyword>
<keyword evidence="2" id="KW-0378">Hydrolase</keyword>
<keyword evidence="11" id="KW-1185">Reference proteome</keyword>
<dbReference type="SUPFAM" id="SSF49785">
    <property type="entry name" value="Galactose-binding domain-like"/>
    <property type="match status" value="2"/>
</dbReference>
<feature type="chain" id="PRO_5035211715" description="Carbohydrate binding protein with CBM6 domain" evidence="7">
    <location>
        <begin position="34"/>
        <end position="961"/>
    </location>
</feature>
<sequence length="961" mass="98067">MKSRSRGRTVLAALATATLGAALALVGPVGAQAAPAGPPPRPAAPASPDPTLQVHPLTAAPGPVDNPLKGWARFYSPGGDQNNGFPHSLTWGYFGLSEIMTSAANCGSYNWSIIDSMLAETAGYGNQAAIRIYMTYPGGTGSHPANAIPPCFNGNVATRADATWNVTHPDYDSPFLINALKNFIAAFGARYDGDPRLGFIHLGLVGLWGEWHTWPYDTDTGDGLPNYMPTDANGAQLVAAFDAAFNTTKVEIRYADAAGGAANSRDIGYHDDSFCFREGSPLQGVTLPTSLGGASYAHLQRNIATGTENKWITSSIGGELRPEIQTFAFRSWPNGSGTVDNLKACIELAHATWMINEGSAAYSPTDANVSAAVRAMGYNLTVGNAYFKDTAGGTTNVGVQISNTGVAPFYYPWTMTLGLKNSSGAVVRTWDTSWDLRTVQPLSIRAFPDWNVGSDPTYRGFGYPQYFQTSVDLAAVPQGSYQWVLRVKNPLETVDTDAKKLRFANTTQNADGWLGMGAVTVGTGGGGDTTAPSVPTGLTSTGQTSSSVSLSWSASTDNVGVTGYEVFRGSTLVGSPAGTSFTDTGLTASTSYSYTVRARDAAGNRSAVGNTVTVSTTSGGGTPTGYEAEASGNTLSGGALVAACATCSGGSKVGYLGNGASMAFTNVAGGTGGSRTVTIYYLTAEARTAAVNGQTVNFGSTGSWTTVGSTTVTLNLAAGSNTITIANPGGWAPDIDRITVSTAGGGGDTTAPSAPTGLASPSKTAGSVTLSWSGSTDNVGVTGYQILRGGSPVGTSTTTGFTDTGLAASTAYTYTVKAYDAAGNYSAASSPLTVTTSAGGTTPVSYEAEASGNTRTGTAATASCTACSGGAKVGYVGSGATLSFNNVAGGTGGSRTVTIHYLSAVARSATVNGQTVNFAPTANWDTVGTTTVTLNLTAGNNTITFANPSGWAPDIDRITVG</sequence>
<dbReference type="Gene3D" id="3.20.20.80">
    <property type="entry name" value="Glycosidases"/>
    <property type="match status" value="1"/>
</dbReference>
<organism evidence="10 11">
    <name type="scientific">Catellatospora citrea</name>
    <dbReference type="NCBI Taxonomy" id="53366"/>
    <lineage>
        <taxon>Bacteria</taxon>
        <taxon>Bacillati</taxon>
        <taxon>Actinomycetota</taxon>
        <taxon>Actinomycetes</taxon>
        <taxon>Micromonosporales</taxon>
        <taxon>Micromonosporaceae</taxon>
        <taxon>Catellatospora</taxon>
    </lineage>
</organism>
<keyword evidence="1 7" id="KW-0732">Signal</keyword>
<dbReference type="SMART" id="SM00060">
    <property type="entry name" value="FN3"/>
    <property type="match status" value="2"/>
</dbReference>
<protein>
    <recommendedName>
        <fullName evidence="12">Carbohydrate binding protein with CBM6 domain</fullName>
    </recommendedName>
</protein>
<dbReference type="Pfam" id="PF00041">
    <property type="entry name" value="fn3"/>
    <property type="match status" value="2"/>
</dbReference>
<dbReference type="PROSITE" id="PS51318">
    <property type="entry name" value="TAT"/>
    <property type="match status" value="1"/>
</dbReference>
<evidence type="ECO:0000256" key="5">
    <source>
        <dbReference type="ARBA" id="ARBA00023326"/>
    </source>
</evidence>
<dbReference type="GO" id="GO:0016798">
    <property type="term" value="F:hydrolase activity, acting on glycosyl bonds"/>
    <property type="evidence" value="ECO:0007669"/>
    <property type="project" value="UniProtKB-KW"/>
</dbReference>
<accession>A0A8J3KMW0</accession>
<dbReference type="GO" id="GO:0000272">
    <property type="term" value="P:polysaccharide catabolic process"/>
    <property type="evidence" value="ECO:0007669"/>
    <property type="project" value="UniProtKB-KW"/>
</dbReference>
<dbReference type="AlphaFoldDB" id="A0A8J3KMW0"/>
<dbReference type="InterPro" id="IPR013783">
    <property type="entry name" value="Ig-like_fold"/>
</dbReference>
<feature type="signal peptide" evidence="7">
    <location>
        <begin position="1"/>
        <end position="33"/>
    </location>
</feature>
<dbReference type="InterPro" id="IPR005084">
    <property type="entry name" value="CBM6"/>
</dbReference>
<evidence type="ECO:0000256" key="4">
    <source>
        <dbReference type="ARBA" id="ARBA00023295"/>
    </source>
</evidence>
<dbReference type="InterPro" id="IPR003961">
    <property type="entry name" value="FN3_dom"/>
</dbReference>
<keyword evidence="5" id="KW-0624">Polysaccharide degradation</keyword>
<comment type="caution">
    <text evidence="10">The sequence shown here is derived from an EMBL/GenBank/DDBJ whole genome shotgun (WGS) entry which is preliminary data.</text>
</comment>
<evidence type="ECO:0000256" key="3">
    <source>
        <dbReference type="ARBA" id="ARBA00023277"/>
    </source>
</evidence>
<feature type="region of interest" description="Disordered" evidence="6">
    <location>
        <begin position="741"/>
        <end position="769"/>
    </location>
</feature>
<dbReference type="PROSITE" id="PS51175">
    <property type="entry name" value="CBM6"/>
    <property type="match status" value="2"/>
</dbReference>
<dbReference type="CDD" id="cd04081">
    <property type="entry name" value="CBM35_galactosidase-like"/>
    <property type="match status" value="2"/>
</dbReference>
<feature type="domain" description="CBM6" evidence="9">
    <location>
        <begin position="624"/>
        <end position="741"/>
    </location>
</feature>
<dbReference type="Pfam" id="PF03422">
    <property type="entry name" value="CBM_6"/>
    <property type="match status" value="1"/>
</dbReference>
<feature type="domain" description="Fibronectin type-III" evidence="8">
    <location>
        <begin position="751"/>
        <end position="839"/>
    </location>
</feature>
<dbReference type="EMBL" id="BONH01000017">
    <property type="protein sequence ID" value="GIF98809.1"/>
    <property type="molecule type" value="Genomic_DNA"/>
</dbReference>
<feature type="compositionally biased region" description="Pro residues" evidence="6">
    <location>
        <begin position="36"/>
        <end position="48"/>
    </location>
</feature>
<dbReference type="Proteomes" id="UP000659904">
    <property type="component" value="Unassembled WGS sequence"/>
</dbReference>
<evidence type="ECO:0000256" key="7">
    <source>
        <dbReference type="SAM" id="SignalP"/>
    </source>
</evidence>
<keyword evidence="3" id="KW-0119">Carbohydrate metabolism</keyword>
<dbReference type="GO" id="GO:0030246">
    <property type="term" value="F:carbohydrate binding"/>
    <property type="evidence" value="ECO:0007669"/>
    <property type="project" value="InterPro"/>
</dbReference>
<dbReference type="Gene3D" id="2.60.40.10">
    <property type="entry name" value="Immunoglobulins"/>
    <property type="match status" value="2"/>
</dbReference>
<name>A0A8J3KMW0_9ACTN</name>
<evidence type="ECO:0000256" key="2">
    <source>
        <dbReference type="ARBA" id="ARBA00022801"/>
    </source>
</evidence>
<dbReference type="FunFam" id="2.60.40.10:FF:001114">
    <property type="entry name" value="Chitinase A1"/>
    <property type="match status" value="2"/>
</dbReference>
<feature type="compositionally biased region" description="Polar residues" evidence="6">
    <location>
        <begin position="759"/>
        <end position="769"/>
    </location>
</feature>
<reference evidence="10 11" key="1">
    <citation type="submission" date="2021-01" db="EMBL/GenBank/DDBJ databases">
        <title>Whole genome shotgun sequence of Catellatospora citrea NBRC 14495.</title>
        <authorList>
            <person name="Komaki H."/>
            <person name="Tamura T."/>
        </authorList>
    </citation>
    <scope>NUCLEOTIDE SEQUENCE [LARGE SCALE GENOMIC DNA]</scope>
    <source>
        <strain evidence="10 11">NBRC 14495</strain>
    </source>
</reference>
<dbReference type="InterPro" id="IPR008979">
    <property type="entry name" value="Galactose-bd-like_sf"/>
</dbReference>
<dbReference type="Pfam" id="PF16116">
    <property type="entry name" value="DUF4832"/>
    <property type="match status" value="1"/>
</dbReference>
<evidence type="ECO:0000313" key="11">
    <source>
        <dbReference type="Proteomes" id="UP000659904"/>
    </source>
</evidence>
<evidence type="ECO:0000256" key="6">
    <source>
        <dbReference type="SAM" id="MobiDB-lite"/>
    </source>
</evidence>
<evidence type="ECO:0000256" key="1">
    <source>
        <dbReference type="ARBA" id="ARBA00022729"/>
    </source>
</evidence>
<dbReference type="SUPFAM" id="SSF49265">
    <property type="entry name" value="Fibronectin type III"/>
    <property type="match status" value="2"/>
</dbReference>